<feature type="compositionally biased region" description="Polar residues" evidence="10">
    <location>
        <begin position="166"/>
        <end position="179"/>
    </location>
</feature>
<evidence type="ECO:0000256" key="5">
    <source>
        <dbReference type="ARBA" id="ARBA00023159"/>
    </source>
</evidence>
<gene>
    <name evidence="12" type="primary">RGR1</name>
    <name evidence="12" type="ORF">LOC62_02G003200</name>
</gene>
<dbReference type="GO" id="GO:0070847">
    <property type="term" value="C:core mediator complex"/>
    <property type="evidence" value="ECO:0007669"/>
    <property type="project" value="TreeGrafter"/>
</dbReference>
<evidence type="ECO:0000313" key="13">
    <source>
        <dbReference type="Proteomes" id="UP000827549"/>
    </source>
</evidence>
<evidence type="ECO:0000256" key="10">
    <source>
        <dbReference type="SAM" id="MobiDB-lite"/>
    </source>
</evidence>
<comment type="subcellular location">
    <subcellularLocation>
        <location evidence="1 9">Nucleus</location>
    </subcellularLocation>
</comment>
<feature type="region of interest" description="Disordered" evidence="10">
    <location>
        <begin position="442"/>
        <end position="479"/>
    </location>
</feature>
<name>A0AAF1BKJ2_9TREE</name>
<reference evidence="12" key="1">
    <citation type="submission" date="2023-10" db="EMBL/GenBank/DDBJ databases">
        <authorList>
            <person name="Noh H."/>
        </authorList>
    </citation>
    <scope>NUCLEOTIDE SEQUENCE</scope>
    <source>
        <strain evidence="12">DUCC4014</strain>
    </source>
</reference>
<comment type="similarity">
    <text evidence="2 9">Belongs to the Mediator complex subunit 14 family.</text>
</comment>
<dbReference type="AlphaFoldDB" id="A0AAF1BKJ2"/>
<keyword evidence="13" id="KW-1185">Reference proteome</keyword>
<feature type="domain" description="Mediator complex subunit MED14 N-terminal" evidence="11">
    <location>
        <begin position="197"/>
        <end position="312"/>
    </location>
</feature>
<evidence type="ECO:0000256" key="6">
    <source>
        <dbReference type="ARBA" id="ARBA00023163"/>
    </source>
</evidence>
<dbReference type="GO" id="GO:0003712">
    <property type="term" value="F:transcription coregulator activity"/>
    <property type="evidence" value="ECO:0007669"/>
    <property type="project" value="UniProtKB-UniRule"/>
</dbReference>
<feature type="compositionally biased region" description="Low complexity" evidence="10">
    <location>
        <begin position="22"/>
        <end position="38"/>
    </location>
</feature>
<dbReference type="PANTHER" id="PTHR12809:SF2">
    <property type="entry name" value="MEDIATOR OF RNA POLYMERASE II TRANSCRIPTION SUBUNIT 14"/>
    <property type="match status" value="1"/>
</dbReference>
<evidence type="ECO:0000313" key="12">
    <source>
        <dbReference type="EMBL" id="WOO79679.1"/>
    </source>
</evidence>
<dbReference type="InterPro" id="IPR055122">
    <property type="entry name" value="Med14_N"/>
</dbReference>
<evidence type="ECO:0000256" key="9">
    <source>
        <dbReference type="RuleBase" id="RU365082"/>
    </source>
</evidence>
<comment type="subunit">
    <text evidence="9">Component of the Mediator complex.</text>
</comment>
<evidence type="ECO:0000256" key="2">
    <source>
        <dbReference type="ARBA" id="ARBA00007813"/>
    </source>
</evidence>
<protein>
    <recommendedName>
        <fullName evidence="3 9">Mediator of RNA polymerase II transcription subunit 14</fullName>
    </recommendedName>
    <alternativeName>
        <fullName evidence="8 9">Mediator complex subunit 14</fullName>
    </alternativeName>
</protein>
<dbReference type="GO" id="GO:0006357">
    <property type="term" value="P:regulation of transcription by RNA polymerase II"/>
    <property type="evidence" value="ECO:0007669"/>
    <property type="project" value="InterPro"/>
</dbReference>
<dbReference type="InterPro" id="IPR013947">
    <property type="entry name" value="Mediator_Med14"/>
</dbReference>
<feature type="region of interest" description="Disordered" evidence="10">
    <location>
        <begin position="155"/>
        <end position="189"/>
    </location>
</feature>
<evidence type="ECO:0000259" key="11">
    <source>
        <dbReference type="Pfam" id="PF08638"/>
    </source>
</evidence>
<dbReference type="GO" id="GO:0016592">
    <property type="term" value="C:mediator complex"/>
    <property type="evidence" value="ECO:0007669"/>
    <property type="project" value="UniProtKB-UniRule"/>
</dbReference>
<evidence type="ECO:0000256" key="8">
    <source>
        <dbReference type="ARBA" id="ARBA00032007"/>
    </source>
</evidence>
<evidence type="ECO:0000256" key="3">
    <source>
        <dbReference type="ARBA" id="ARBA00019619"/>
    </source>
</evidence>
<proteinExistence type="inferred from homology"/>
<dbReference type="Pfam" id="PF08638">
    <property type="entry name" value="Med14"/>
    <property type="match status" value="1"/>
</dbReference>
<dbReference type="GeneID" id="87806446"/>
<sequence>MTAPAPARPSGSVQAQSGLNDSAPAPQQQSQQPGAPAALHQRPQPVASSSRNPQLGPDPYFAYPTPTPDQIEDELPPYWETENIPLGPMLDRLSRRGDRDLRTLVMKTLPPLQPRQKPKHIIEYAKTTRQAVLKYLAVLRWKTSVDLVTAAAASGLPVGPTPSFPTPHSNGESNNTSPATHPLKPKARVADDSVAQGKVTDARRIQQFLEHQNSQHEVAIEHIRHVTKLVETLRERNADLLTALSLQSTGTYTRLPTALTDSFVPQPPLNPPAVLDTVERLNEHLLYRLRCVDYIPPELVVEKVADGRVHVRGGGNQGWRAQLSVVGFEDDSRWWLTGLEWAWGSEGSRSSFSAEERQQILDLANIEVLAPRPVLETNAASEDTAFVDSPLVRVYNLLQHLSLAYQLEVLFSQAMVLSQGRWRGQLLVDTDRAKKELRVRYWTPKRQPQPQPAHGAAGKRTQPPSSLGTSRTPAPVGGTLTFSLTESSTPISEAEKILRETAACGVQPTERAVNLEIKVQWEVGEAGVGGTLTVGDSMDPSILSINPSNLSMKEILTTATRAHAKHLSEVTTAPLLGVHRLTLNPQNPPRIVESDSPTRPLALVVPLSAQHGNAHFTVAVSATTGLIEIEDTSTKDNGQVLENNRSLRAKLATASVNDHKTRLADDLHRLLSAVIMEDVEDNLRQLGLYPVRRVALRTHDLAKTDLHPTSTVFVPLPVSQSHYFVSKVTQDGIAYELLKLLRVPMDNGGGLKMSVGDRIPIELSKLIERRKAKSQKRSLDEDGTVNIPDEFDPEDASCRFRVDSKDLRDMFYYCNALVAQTMVEQQLKDRGIPYTTHFPEDTDFPAPRSRSALAGMVPNLCVNASDLFKDGRTAEVAAPKVFLVINDWWKGAKCSVETIVRLRHRPSVNDTSPANVAPASSTAARAEGIRFDQATSTVRFRAPNVSRCVPDFLEQWERLSKVIIVAGDVNRLNKTEKFRDIRMLSFDLCTATLQYAPGYQVAITYTPTSDSYEASFFRSSFISSTPAAPSATPAVDGEPSPHQLIAPLLSHHLNELTAQSPQATDALGSSGQQFIQLLRATLPLLLEVESLRVATATEYPVLVVRSVTQYRLVWDHEGTTRYALDATLTADSSRFLITDASQQRPGIPLDLTCGPLSAIPNLERAVAKGFQAARVAKVHTPGSLAFGTPAAAMTPGAVAATPGKTPGRTPAALAPTRTIAPVMPPVLRLDNGTSILCNVTVVQDVLRAMAGEIETAIASGLK</sequence>
<evidence type="ECO:0000256" key="7">
    <source>
        <dbReference type="ARBA" id="ARBA00023242"/>
    </source>
</evidence>
<keyword evidence="6 9" id="KW-0804">Transcription</keyword>
<dbReference type="RefSeq" id="XP_062625711.1">
    <property type="nucleotide sequence ID" value="XM_062769727.1"/>
</dbReference>
<organism evidence="12 13">
    <name type="scientific">Vanrija pseudolonga</name>
    <dbReference type="NCBI Taxonomy" id="143232"/>
    <lineage>
        <taxon>Eukaryota</taxon>
        <taxon>Fungi</taxon>
        <taxon>Dikarya</taxon>
        <taxon>Basidiomycota</taxon>
        <taxon>Agaricomycotina</taxon>
        <taxon>Tremellomycetes</taxon>
        <taxon>Trichosporonales</taxon>
        <taxon>Trichosporonaceae</taxon>
        <taxon>Vanrija</taxon>
    </lineage>
</organism>
<feature type="region of interest" description="Disordered" evidence="10">
    <location>
        <begin position="1"/>
        <end position="72"/>
    </location>
</feature>
<keyword evidence="5 9" id="KW-0010">Activator</keyword>
<dbReference type="EMBL" id="CP086715">
    <property type="protein sequence ID" value="WOO79679.1"/>
    <property type="molecule type" value="Genomic_DNA"/>
</dbReference>
<feature type="compositionally biased region" description="Polar residues" evidence="10">
    <location>
        <begin position="462"/>
        <end position="472"/>
    </location>
</feature>
<evidence type="ECO:0000256" key="1">
    <source>
        <dbReference type="ARBA" id="ARBA00004123"/>
    </source>
</evidence>
<keyword evidence="4 9" id="KW-0805">Transcription regulation</keyword>
<dbReference type="PANTHER" id="PTHR12809">
    <property type="entry name" value="MEDIATOR COMPLEX SUBUNIT"/>
    <property type="match status" value="1"/>
</dbReference>
<evidence type="ECO:0000256" key="4">
    <source>
        <dbReference type="ARBA" id="ARBA00023015"/>
    </source>
</evidence>
<comment type="function">
    <text evidence="9">Component of the Mediator complex, a coactivator involved in the regulated transcription of nearly all RNA polymerase II-dependent genes. Mediator functions as a bridge to convey information from gene-specific regulatory proteins to the basal RNA polymerase II transcription machinery. Mediator is recruited to promoters by direct interactions with regulatory proteins and serves as a scaffold for the assembly of a functional preinitiation complex with RNA polymerase II and the general transcription factors.</text>
</comment>
<accession>A0AAF1BKJ2</accession>
<feature type="compositionally biased region" description="Polar residues" evidence="10">
    <location>
        <begin position="11"/>
        <end position="20"/>
    </location>
</feature>
<keyword evidence="7 9" id="KW-0539">Nucleus</keyword>
<dbReference type="Proteomes" id="UP000827549">
    <property type="component" value="Chromosome 2"/>
</dbReference>